<organism evidence="1 2">
    <name type="scientific">Candidatus Dorea gallistercoris</name>
    <dbReference type="NCBI Taxonomy" id="2838542"/>
    <lineage>
        <taxon>Bacteria</taxon>
        <taxon>Bacillati</taxon>
        <taxon>Bacillota</taxon>
        <taxon>Clostridia</taxon>
        <taxon>Lachnospirales</taxon>
        <taxon>Lachnospiraceae</taxon>
        <taxon>Dorea</taxon>
    </lineage>
</organism>
<name>A0A9D1RAP9_9FIRM</name>
<proteinExistence type="predicted"/>
<reference evidence="1" key="1">
    <citation type="journal article" date="2021" name="PeerJ">
        <title>Extensive microbial diversity within the chicken gut microbiome revealed by metagenomics and culture.</title>
        <authorList>
            <person name="Gilroy R."/>
            <person name="Ravi A."/>
            <person name="Getino M."/>
            <person name="Pursley I."/>
            <person name="Horton D.L."/>
            <person name="Alikhan N.F."/>
            <person name="Baker D."/>
            <person name="Gharbi K."/>
            <person name="Hall N."/>
            <person name="Watson M."/>
            <person name="Adriaenssens E.M."/>
            <person name="Foster-Nyarko E."/>
            <person name="Jarju S."/>
            <person name="Secka A."/>
            <person name="Antonio M."/>
            <person name="Oren A."/>
            <person name="Chaudhuri R.R."/>
            <person name="La Ragione R."/>
            <person name="Hildebrand F."/>
            <person name="Pallen M.J."/>
        </authorList>
    </citation>
    <scope>NUCLEOTIDE SEQUENCE</scope>
    <source>
        <strain evidence="1">ChiSxjej1B13-11762</strain>
    </source>
</reference>
<protein>
    <submittedName>
        <fullName evidence="1">Uncharacterized protein</fullName>
    </submittedName>
</protein>
<evidence type="ECO:0000313" key="1">
    <source>
        <dbReference type="EMBL" id="HIW84379.1"/>
    </source>
</evidence>
<reference evidence="1" key="2">
    <citation type="submission" date="2021-04" db="EMBL/GenBank/DDBJ databases">
        <authorList>
            <person name="Gilroy R."/>
        </authorList>
    </citation>
    <scope>NUCLEOTIDE SEQUENCE</scope>
    <source>
        <strain evidence="1">ChiSxjej1B13-11762</strain>
    </source>
</reference>
<accession>A0A9D1RAP9</accession>
<comment type="caution">
    <text evidence="1">The sequence shown here is derived from an EMBL/GenBank/DDBJ whole genome shotgun (WGS) entry which is preliminary data.</text>
</comment>
<sequence length="45" mass="5277">MNNILTAPFLTELCDTTSNMYQLGWDERNGGYIIQLLEPKNWRDT</sequence>
<dbReference type="InterPro" id="IPR036409">
    <property type="entry name" value="Aldolase_II/adducin_N_sf"/>
</dbReference>
<dbReference type="AlphaFoldDB" id="A0A9D1RAP9"/>
<gene>
    <name evidence="1" type="ORF">H9873_08650</name>
</gene>
<dbReference type="Gene3D" id="3.40.225.10">
    <property type="entry name" value="Class II aldolase/adducin N-terminal domain"/>
    <property type="match status" value="1"/>
</dbReference>
<dbReference type="EMBL" id="DXGF01000150">
    <property type="protein sequence ID" value="HIW84379.1"/>
    <property type="molecule type" value="Genomic_DNA"/>
</dbReference>
<dbReference type="Proteomes" id="UP000824263">
    <property type="component" value="Unassembled WGS sequence"/>
</dbReference>
<evidence type="ECO:0000313" key="2">
    <source>
        <dbReference type="Proteomes" id="UP000824263"/>
    </source>
</evidence>